<dbReference type="PROSITE" id="PS50987">
    <property type="entry name" value="HTH_ARSR_2"/>
    <property type="match status" value="1"/>
</dbReference>
<evidence type="ECO:0000313" key="5">
    <source>
        <dbReference type="EMBL" id="KPK68068.1"/>
    </source>
</evidence>
<reference evidence="5 6" key="1">
    <citation type="journal article" date="2015" name="Microbiome">
        <title>Genomic resolution of linkages in carbon, nitrogen, and sulfur cycling among widespread estuary sediment bacteria.</title>
        <authorList>
            <person name="Baker B.J."/>
            <person name="Lazar C.S."/>
            <person name="Teske A.P."/>
            <person name="Dick G.J."/>
        </authorList>
    </citation>
    <scope>NUCLEOTIDE SEQUENCE [LARGE SCALE GENOMIC DNA]</scope>
    <source>
        <strain evidence="5">SM23_60</strain>
    </source>
</reference>
<sequence length="106" mass="11796">MKLTEKKVADICKALGDPTRIKIIKLLSSRGRILCVGAIAHELGISQPAVSQHLKVLKSIGLIDDRRAGCHVHYCVCGDTLGQYKKEFDELFKLLGRCCSHLYEDD</sequence>
<feature type="domain" description="HTH arsR-type" evidence="4">
    <location>
        <begin position="1"/>
        <end position="106"/>
    </location>
</feature>
<keyword evidence="1" id="KW-0805">Transcription regulation</keyword>
<proteinExistence type="predicted"/>
<dbReference type="PRINTS" id="PR00778">
    <property type="entry name" value="HTHARSR"/>
</dbReference>
<organism evidence="5 6">
    <name type="scientific">candidate division WOR_3 bacterium SM23_60</name>
    <dbReference type="NCBI Taxonomy" id="1703780"/>
    <lineage>
        <taxon>Bacteria</taxon>
        <taxon>Bacteria division WOR-3</taxon>
    </lineage>
</organism>
<evidence type="ECO:0000256" key="2">
    <source>
        <dbReference type="ARBA" id="ARBA00023125"/>
    </source>
</evidence>
<protein>
    <recommendedName>
        <fullName evidence="4">HTH arsR-type domain-containing protein</fullName>
    </recommendedName>
</protein>
<dbReference type="SMART" id="SM00418">
    <property type="entry name" value="HTH_ARSR"/>
    <property type="match status" value="1"/>
</dbReference>
<gene>
    <name evidence="5" type="ORF">AMJ87_12450</name>
</gene>
<name>A0A0S8G763_UNCW3</name>
<dbReference type="InterPro" id="IPR036390">
    <property type="entry name" value="WH_DNA-bd_sf"/>
</dbReference>
<dbReference type="CDD" id="cd00090">
    <property type="entry name" value="HTH_ARSR"/>
    <property type="match status" value="1"/>
</dbReference>
<evidence type="ECO:0000256" key="3">
    <source>
        <dbReference type="ARBA" id="ARBA00023163"/>
    </source>
</evidence>
<evidence type="ECO:0000313" key="6">
    <source>
        <dbReference type="Proteomes" id="UP000051096"/>
    </source>
</evidence>
<dbReference type="Pfam" id="PF01022">
    <property type="entry name" value="HTH_5"/>
    <property type="match status" value="1"/>
</dbReference>
<dbReference type="GO" id="GO:0003677">
    <property type="term" value="F:DNA binding"/>
    <property type="evidence" value="ECO:0007669"/>
    <property type="project" value="UniProtKB-KW"/>
</dbReference>
<dbReference type="InterPro" id="IPR011991">
    <property type="entry name" value="ArsR-like_HTH"/>
</dbReference>
<dbReference type="Gene3D" id="1.10.10.10">
    <property type="entry name" value="Winged helix-like DNA-binding domain superfamily/Winged helix DNA-binding domain"/>
    <property type="match status" value="1"/>
</dbReference>
<accession>A0A0S8G763</accession>
<keyword evidence="2" id="KW-0238">DNA-binding</keyword>
<evidence type="ECO:0000256" key="1">
    <source>
        <dbReference type="ARBA" id="ARBA00023015"/>
    </source>
</evidence>
<dbReference type="Proteomes" id="UP000051096">
    <property type="component" value="Unassembled WGS sequence"/>
</dbReference>
<keyword evidence="3" id="KW-0804">Transcription</keyword>
<dbReference type="PANTHER" id="PTHR33154:SF33">
    <property type="entry name" value="TRANSCRIPTIONAL REPRESSOR SDPR"/>
    <property type="match status" value="1"/>
</dbReference>
<dbReference type="SUPFAM" id="SSF46785">
    <property type="entry name" value="Winged helix' DNA-binding domain"/>
    <property type="match status" value="1"/>
</dbReference>
<dbReference type="NCBIfam" id="NF033788">
    <property type="entry name" value="HTH_metalloreg"/>
    <property type="match status" value="1"/>
</dbReference>
<dbReference type="PANTHER" id="PTHR33154">
    <property type="entry name" value="TRANSCRIPTIONAL REGULATOR, ARSR FAMILY"/>
    <property type="match status" value="1"/>
</dbReference>
<dbReference type="InterPro" id="IPR036388">
    <property type="entry name" value="WH-like_DNA-bd_sf"/>
</dbReference>
<dbReference type="GO" id="GO:0003700">
    <property type="term" value="F:DNA-binding transcription factor activity"/>
    <property type="evidence" value="ECO:0007669"/>
    <property type="project" value="InterPro"/>
</dbReference>
<dbReference type="InterPro" id="IPR001845">
    <property type="entry name" value="HTH_ArsR_DNA-bd_dom"/>
</dbReference>
<dbReference type="InterPro" id="IPR051081">
    <property type="entry name" value="HTH_MetalResp_TranReg"/>
</dbReference>
<dbReference type="EMBL" id="LJUO01000186">
    <property type="protein sequence ID" value="KPK68068.1"/>
    <property type="molecule type" value="Genomic_DNA"/>
</dbReference>
<comment type="caution">
    <text evidence="5">The sequence shown here is derived from an EMBL/GenBank/DDBJ whole genome shotgun (WGS) entry which is preliminary data.</text>
</comment>
<dbReference type="AlphaFoldDB" id="A0A0S8G763"/>
<evidence type="ECO:0000259" key="4">
    <source>
        <dbReference type="PROSITE" id="PS50987"/>
    </source>
</evidence>